<feature type="transmembrane region" description="Helical" evidence="2">
    <location>
        <begin position="275"/>
        <end position="299"/>
    </location>
</feature>
<evidence type="ECO:0000313" key="3">
    <source>
        <dbReference type="EMBL" id="CAH1247853.1"/>
    </source>
</evidence>
<organism evidence="3 4">
    <name type="scientific">Branchiostoma lanceolatum</name>
    <name type="common">Common lancelet</name>
    <name type="synonym">Amphioxus lanceolatum</name>
    <dbReference type="NCBI Taxonomy" id="7740"/>
    <lineage>
        <taxon>Eukaryota</taxon>
        <taxon>Metazoa</taxon>
        <taxon>Chordata</taxon>
        <taxon>Cephalochordata</taxon>
        <taxon>Leptocardii</taxon>
        <taxon>Amphioxiformes</taxon>
        <taxon>Branchiostomatidae</taxon>
        <taxon>Branchiostoma</taxon>
    </lineage>
</organism>
<dbReference type="EMBL" id="OV696701">
    <property type="protein sequence ID" value="CAH1247853.1"/>
    <property type="molecule type" value="Genomic_DNA"/>
</dbReference>
<name>A0A8K0EEF0_BRALA</name>
<gene>
    <name evidence="3" type="primary">Hypp8032</name>
    <name evidence="3" type="ORF">BLAG_LOCUS9397</name>
</gene>
<accession>A0A8K0EEF0</accession>
<protein>
    <submittedName>
        <fullName evidence="3">Hypp8032 protein</fullName>
    </submittedName>
</protein>
<feature type="region of interest" description="Disordered" evidence="1">
    <location>
        <begin position="220"/>
        <end position="240"/>
    </location>
</feature>
<keyword evidence="2" id="KW-0812">Transmembrane</keyword>
<dbReference type="Proteomes" id="UP000838412">
    <property type="component" value="Chromosome 16"/>
</dbReference>
<proteinExistence type="predicted"/>
<reference evidence="3" key="1">
    <citation type="submission" date="2022-01" db="EMBL/GenBank/DDBJ databases">
        <authorList>
            <person name="Braso-Vives M."/>
        </authorList>
    </citation>
    <scope>NUCLEOTIDE SEQUENCE</scope>
</reference>
<sequence>MNGLHRRKELAVSGNRLLGLDKSPPSVMNWRLDYAYTRYSGQRVAVRVNQVLFCITKGPEQSQYHVHIHHNITSRLDHLDVEQISLCRFFGFTMATTNQIKYDLPFVAVSVNTESDKHTPNLPHLCTHAWKDVGGVTVVLGGDTTLKIVPMGVDKSHQPQTVAVVVSDIMADDDNNRSMSYAEGHSRNISTFGHEEMLNVTYHVDIWGGTFRKVFTTPVSSTPHDETVSTEKMTQVTTRPQITKTTKVPLNQTTPVTNETVTVRPGKERSTYPNAWIIAVVAVTVVVVENVALLVACIIKKRRCRSRPGNPPPPPVVVPLNRWVLGEAGGHAVCTTGDGHQYSEIPDDYFRRRNAQPGVQPPYCVIPVEYYTGNTRPGAQNPYWVIPDDYYNYENSRPLSYPLTLRVPGQDDDAVPFYAAAAEVALPPSTRLGGRHPSYSRPPLTRSVSQIHACRQRETNIRSYGMHVARRYRARDMAVIGRYGRTRGALVSRAGLYNSPSAQRTLP</sequence>
<evidence type="ECO:0000313" key="4">
    <source>
        <dbReference type="Proteomes" id="UP000838412"/>
    </source>
</evidence>
<feature type="compositionally biased region" description="Polar residues" evidence="1">
    <location>
        <begin position="230"/>
        <end position="240"/>
    </location>
</feature>
<keyword evidence="4" id="KW-1185">Reference proteome</keyword>
<dbReference type="AlphaFoldDB" id="A0A8K0EEF0"/>
<keyword evidence="2" id="KW-1133">Transmembrane helix</keyword>
<keyword evidence="2" id="KW-0472">Membrane</keyword>
<evidence type="ECO:0000256" key="2">
    <source>
        <dbReference type="SAM" id="Phobius"/>
    </source>
</evidence>
<dbReference type="OrthoDB" id="10102795at2759"/>
<evidence type="ECO:0000256" key="1">
    <source>
        <dbReference type="SAM" id="MobiDB-lite"/>
    </source>
</evidence>